<gene>
    <name evidence="1" type="ORF">BKE30_03010</name>
</gene>
<dbReference type="AlphaFoldDB" id="A0A1S8CWY5"/>
<dbReference type="Proteomes" id="UP000192132">
    <property type="component" value="Unassembled WGS sequence"/>
</dbReference>
<reference evidence="1 2" key="1">
    <citation type="submission" date="2016-10" db="EMBL/GenBank/DDBJ databases">
        <title>Draft Genome sequence of Alkanindiges sp. strain H1.</title>
        <authorList>
            <person name="Subhash Y."/>
            <person name="Lee S."/>
        </authorList>
    </citation>
    <scope>NUCLEOTIDE SEQUENCE [LARGE SCALE GENOMIC DNA]</scope>
    <source>
        <strain evidence="1 2">H1</strain>
    </source>
</reference>
<keyword evidence="2" id="KW-1185">Reference proteome</keyword>
<name>A0A1S8CWY5_9GAMM</name>
<organism evidence="1 2">
    <name type="scientific">Alkanindiges hydrocarboniclasticus</name>
    <dbReference type="NCBI Taxonomy" id="1907941"/>
    <lineage>
        <taxon>Bacteria</taxon>
        <taxon>Pseudomonadati</taxon>
        <taxon>Pseudomonadota</taxon>
        <taxon>Gammaproteobacteria</taxon>
        <taxon>Moraxellales</taxon>
        <taxon>Moraxellaceae</taxon>
        <taxon>Alkanindiges</taxon>
    </lineage>
</organism>
<accession>A0A1S8CWY5</accession>
<proteinExistence type="predicted"/>
<evidence type="ECO:0000313" key="2">
    <source>
        <dbReference type="Proteomes" id="UP000192132"/>
    </source>
</evidence>
<protein>
    <submittedName>
        <fullName evidence="1">Uncharacterized protein</fullName>
    </submittedName>
</protein>
<sequence>MKPSFQATEPYNSSVPDWMLGTFKRRSISFANGLTDTDTLVFWLQSRNFSIDLRLPTLEQQLPALPIDALDFDQLQTLAQYQGWFAQSCWDQHSRQLSWQEAVSLQLHNQWPEPAILSRIGNCMIEFAPSNVYVEDWRLQNQQSGPLIGLRLLAEYNLISGEIQHQGGGLIINGNFAGLVLGRAPDITRQLQQQQLSLPQLVQQHRHDPAFLKALFDVETSLATGSLEQGFQIQLSTQPLRQQQALCPLDGFESLGNHKLRQKLLVNSQPCERIYCIDVLETNVSYSLLTATTPSAQQWQADEHDWLNRYTQPVY</sequence>
<evidence type="ECO:0000313" key="1">
    <source>
        <dbReference type="EMBL" id="ONG41858.1"/>
    </source>
</evidence>
<comment type="caution">
    <text evidence="1">The sequence shown here is derived from an EMBL/GenBank/DDBJ whole genome shotgun (WGS) entry which is preliminary data.</text>
</comment>
<dbReference type="EMBL" id="MLCN01000007">
    <property type="protein sequence ID" value="ONG41858.1"/>
    <property type="molecule type" value="Genomic_DNA"/>
</dbReference>